<dbReference type="InterPro" id="IPR036052">
    <property type="entry name" value="TrpB-like_PALP_sf"/>
</dbReference>
<dbReference type="InterPro" id="IPR004450">
    <property type="entry name" value="Thr_synthase-like"/>
</dbReference>
<evidence type="ECO:0000256" key="1">
    <source>
        <dbReference type="ARBA" id="ARBA00001933"/>
    </source>
</evidence>
<dbReference type="GO" id="GO:0009088">
    <property type="term" value="P:threonine biosynthetic process"/>
    <property type="evidence" value="ECO:0007669"/>
    <property type="project" value="UniProtKB-UniRule"/>
</dbReference>
<keyword evidence="8" id="KW-0456">Lyase</keyword>
<dbReference type="OrthoDB" id="9763107at2"/>
<evidence type="ECO:0000256" key="2">
    <source>
        <dbReference type="ARBA" id="ARBA00005517"/>
    </source>
</evidence>
<dbReference type="SUPFAM" id="SSF53686">
    <property type="entry name" value="Tryptophan synthase beta subunit-like PLP-dependent enzymes"/>
    <property type="match status" value="1"/>
</dbReference>
<dbReference type="Pfam" id="PF00291">
    <property type="entry name" value="PALP"/>
    <property type="match status" value="1"/>
</dbReference>
<gene>
    <name evidence="8" type="ORF">FQB35_03705</name>
</gene>
<dbReference type="NCBIfam" id="TIGR00260">
    <property type="entry name" value="thrC"/>
    <property type="match status" value="1"/>
</dbReference>
<dbReference type="InterPro" id="IPR029144">
    <property type="entry name" value="Thr_synth_N"/>
</dbReference>
<feature type="modified residue" description="N6-(pyridoxal phosphate)lysine" evidence="5">
    <location>
        <position position="110"/>
    </location>
</feature>
<dbReference type="Pfam" id="PF14821">
    <property type="entry name" value="Thr_synth_N"/>
    <property type="match status" value="1"/>
</dbReference>
<dbReference type="KEGG" id="crs:FQB35_03705"/>
<feature type="domain" description="Threonine synthase N-terminal" evidence="7">
    <location>
        <begin position="2"/>
        <end position="78"/>
    </location>
</feature>
<dbReference type="EMBL" id="CP042243">
    <property type="protein sequence ID" value="QEK11551.1"/>
    <property type="molecule type" value="Genomic_DNA"/>
</dbReference>
<dbReference type="AlphaFoldDB" id="A0A5C0SBK9"/>
<evidence type="ECO:0000313" key="9">
    <source>
        <dbReference type="Proteomes" id="UP000324646"/>
    </source>
</evidence>
<dbReference type="CDD" id="cd01560">
    <property type="entry name" value="Thr-synth_2"/>
    <property type="match status" value="1"/>
</dbReference>
<evidence type="ECO:0000259" key="6">
    <source>
        <dbReference type="Pfam" id="PF00291"/>
    </source>
</evidence>
<dbReference type="Proteomes" id="UP000324646">
    <property type="component" value="Chromosome"/>
</dbReference>
<dbReference type="Gene3D" id="3.40.50.1100">
    <property type="match status" value="2"/>
</dbReference>
<comment type="similarity">
    <text evidence="2">Belongs to the threonine synthase family.</text>
</comment>
<dbReference type="InterPro" id="IPR001926">
    <property type="entry name" value="TrpB-like_PALP"/>
</dbReference>
<evidence type="ECO:0000256" key="4">
    <source>
        <dbReference type="NCBIfam" id="TIGR00260"/>
    </source>
</evidence>
<dbReference type="Gene3D" id="3.90.1380.10">
    <property type="entry name" value="Threonine synthase, N-terminal domain"/>
    <property type="match status" value="1"/>
</dbReference>
<dbReference type="PANTHER" id="PTHR43515">
    <property type="entry name" value="THREONINE SYNTHASE-LIKE 1"/>
    <property type="match status" value="1"/>
</dbReference>
<evidence type="ECO:0000256" key="3">
    <source>
        <dbReference type="ARBA" id="ARBA00022898"/>
    </source>
</evidence>
<sequence>MKYKSTRGNDEYITSAEAILQGLSKDRGLFVPVEFPVIDIDFSEMVSMDYKDVAFYILKKFLDDFSDEELKDAIEKAYDDKFEAKEIAPLVEREGVYFLELYHGKTLAFKDMALSILPHLLTKAAKKLGEDKKIVILAATSGDTGKAALEGFANVKDTEVIVFYPANGVSEIQRRQMITQDGNNTHVVAIKGNFDDAQRGVKEIFNDDKFAKRMADSDYVFSSANSINIGRLVPQVVYYVYTYIELLKRGEIKAGERINFVVPTGNFGNILAGYYAKRMGLPINKLICASNENNVLSDFLNTGIYDINRDFILTKSPSMDILISSNLERLLYEISDQDEELIRTMMSQLENEEKKYNIKESMKKNLSDFYGGFANDDETLITIKKVYDASNYVIDTHTAVAYKVYEQYKEETNDESKTVIVSTASPYKFTKSVLDGLMDKNYEENEFEMIKLLSKLTGLHIPEPIKDLDKKPILHHIECEKQEMKAVVADILNI</sequence>
<reference evidence="8 9" key="1">
    <citation type="submission" date="2019-07" db="EMBL/GenBank/DDBJ databases">
        <title>Complete genome of Crassaminicella thermophila SY095.</title>
        <authorList>
            <person name="Li X."/>
        </authorList>
    </citation>
    <scope>NUCLEOTIDE SEQUENCE [LARGE SCALE GENOMIC DNA]</scope>
    <source>
        <strain evidence="8 9">SY095</strain>
    </source>
</reference>
<feature type="domain" description="Tryptophan synthase beta chain-like PALP" evidence="6">
    <location>
        <begin position="86"/>
        <end position="423"/>
    </location>
</feature>
<accession>A0A5C0SBK9</accession>
<organism evidence="8 9">
    <name type="scientific">Crassaminicella thermophila</name>
    <dbReference type="NCBI Taxonomy" id="2599308"/>
    <lineage>
        <taxon>Bacteria</taxon>
        <taxon>Bacillati</taxon>
        <taxon>Bacillota</taxon>
        <taxon>Clostridia</taxon>
        <taxon>Eubacteriales</taxon>
        <taxon>Clostridiaceae</taxon>
        <taxon>Crassaminicella</taxon>
    </lineage>
</organism>
<proteinExistence type="inferred from homology"/>
<comment type="cofactor">
    <cofactor evidence="1 5">
        <name>pyridoxal 5'-phosphate</name>
        <dbReference type="ChEBI" id="CHEBI:597326"/>
    </cofactor>
</comment>
<name>A0A5C0SBK9_CRATE</name>
<dbReference type="EC" id="4.2.3.1" evidence="4"/>
<dbReference type="RefSeq" id="WP_148808706.1">
    <property type="nucleotide sequence ID" value="NZ_CP042243.1"/>
</dbReference>
<evidence type="ECO:0000313" key="8">
    <source>
        <dbReference type="EMBL" id="QEK11551.1"/>
    </source>
</evidence>
<dbReference type="GO" id="GO:0004795">
    <property type="term" value="F:threonine synthase activity"/>
    <property type="evidence" value="ECO:0007669"/>
    <property type="project" value="UniProtKB-UniRule"/>
</dbReference>
<dbReference type="GO" id="GO:0005737">
    <property type="term" value="C:cytoplasm"/>
    <property type="evidence" value="ECO:0007669"/>
    <property type="project" value="TreeGrafter"/>
</dbReference>
<evidence type="ECO:0000259" key="7">
    <source>
        <dbReference type="Pfam" id="PF14821"/>
    </source>
</evidence>
<evidence type="ECO:0000256" key="5">
    <source>
        <dbReference type="PIRSR" id="PIRSR604450-51"/>
    </source>
</evidence>
<protein>
    <recommendedName>
        <fullName evidence="4">Threonine synthase</fullName>
        <ecNumber evidence="4">4.2.3.1</ecNumber>
    </recommendedName>
</protein>
<keyword evidence="9" id="KW-1185">Reference proteome</keyword>
<keyword evidence="3 5" id="KW-0663">Pyridoxal phosphate</keyword>
<dbReference type="PANTHER" id="PTHR43515:SF1">
    <property type="entry name" value="THREONINE SYNTHASE-LIKE 1"/>
    <property type="match status" value="1"/>
</dbReference>
<dbReference type="InterPro" id="IPR037158">
    <property type="entry name" value="Thr_synth_N_sf"/>
</dbReference>